<comment type="caution">
    <text evidence="5">The sequence shown here is derived from an EMBL/GenBank/DDBJ whole genome shotgun (WGS) entry which is preliminary data.</text>
</comment>
<dbReference type="SUPFAM" id="SSF51735">
    <property type="entry name" value="NAD(P)-binding Rossmann-fold domains"/>
    <property type="match status" value="1"/>
</dbReference>
<dbReference type="AlphaFoldDB" id="A0A084G4X6"/>
<dbReference type="InterPro" id="IPR038136">
    <property type="entry name" value="CofD-like_dom_sf"/>
</dbReference>
<comment type="similarity">
    <text evidence="1">Belongs to the Gfo/Idh/MocA family.</text>
</comment>
<dbReference type="Pfam" id="PF22725">
    <property type="entry name" value="GFO_IDH_MocA_C3"/>
    <property type="match status" value="1"/>
</dbReference>
<feature type="compositionally biased region" description="Polar residues" evidence="2">
    <location>
        <begin position="1"/>
        <end position="12"/>
    </location>
</feature>
<dbReference type="HOGENOM" id="CLU_344219_0_0_1"/>
<feature type="region of interest" description="Disordered" evidence="2">
    <location>
        <begin position="1"/>
        <end position="25"/>
    </location>
</feature>
<proteinExistence type="inferred from homology"/>
<evidence type="ECO:0000313" key="6">
    <source>
        <dbReference type="Proteomes" id="UP000028545"/>
    </source>
</evidence>
<dbReference type="GO" id="GO:0043743">
    <property type="term" value="F:LPPG:FO 2-phospho-L-lactate transferase activity"/>
    <property type="evidence" value="ECO:0007669"/>
    <property type="project" value="InterPro"/>
</dbReference>
<evidence type="ECO:0000313" key="5">
    <source>
        <dbReference type="EMBL" id="KEZ42388.1"/>
    </source>
</evidence>
<dbReference type="InterPro" id="IPR002882">
    <property type="entry name" value="CofD"/>
</dbReference>
<name>A0A084G4X6_PSEDA</name>
<dbReference type="Gene3D" id="3.40.50.720">
    <property type="entry name" value="NAD(P)-binding Rossmann-like Domain"/>
    <property type="match status" value="1"/>
</dbReference>
<protein>
    <recommendedName>
        <fullName evidence="7">Oxidoreductase</fullName>
    </recommendedName>
</protein>
<evidence type="ECO:0000256" key="2">
    <source>
        <dbReference type="SAM" id="MobiDB-lite"/>
    </source>
</evidence>
<dbReference type="RefSeq" id="XP_016642187.1">
    <property type="nucleotide sequence ID" value="XM_016787872.1"/>
</dbReference>
<reference evidence="5 6" key="1">
    <citation type="journal article" date="2014" name="Genome Announc.">
        <title>Draft genome sequence of the pathogenic fungus Scedosporium apiospermum.</title>
        <authorList>
            <person name="Vandeputte P."/>
            <person name="Ghamrawi S."/>
            <person name="Rechenmann M."/>
            <person name="Iltis A."/>
            <person name="Giraud S."/>
            <person name="Fleury M."/>
            <person name="Thornton C."/>
            <person name="Delhaes L."/>
            <person name="Meyer W."/>
            <person name="Papon N."/>
            <person name="Bouchara J.P."/>
        </authorList>
    </citation>
    <scope>NUCLEOTIDE SEQUENCE [LARGE SCALE GENOMIC DNA]</scope>
    <source>
        <strain evidence="5 6">IHEM 14462</strain>
    </source>
</reference>
<dbReference type="Gene3D" id="3.40.50.10680">
    <property type="entry name" value="CofD-like domains"/>
    <property type="match status" value="1"/>
</dbReference>
<gene>
    <name evidence="5" type="ORF">SAPIO_CDS5569</name>
</gene>
<feature type="domain" description="Gfo/Idh/MocA-like oxidoreductase N-terminal" evidence="3">
    <location>
        <begin position="449"/>
        <end position="576"/>
    </location>
</feature>
<dbReference type="GeneID" id="27724641"/>
<dbReference type="Pfam" id="PF01408">
    <property type="entry name" value="GFO_IDH_MocA"/>
    <property type="match status" value="1"/>
</dbReference>
<dbReference type="InterPro" id="IPR000683">
    <property type="entry name" value="Gfo/Idh/MocA-like_OxRdtase_N"/>
</dbReference>
<keyword evidence="6" id="KW-1185">Reference proteome</keyword>
<dbReference type="EMBL" id="JOWA01000099">
    <property type="protein sequence ID" value="KEZ42388.1"/>
    <property type="molecule type" value="Genomic_DNA"/>
</dbReference>
<dbReference type="OrthoDB" id="10267139at2759"/>
<dbReference type="Proteomes" id="UP000028545">
    <property type="component" value="Unassembled WGS sequence"/>
</dbReference>
<feature type="compositionally biased region" description="Basic and acidic residues" evidence="2">
    <location>
        <begin position="257"/>
        <end position="270"/>
    </location>
</feature>
<evidence type="ECO:0000259" key="4">
    <source>
        <dbReference type="Pfam" id="PF22725"/>
    </source>
</evidence>
<dbReference type="GO" id="GO:0000166">
    <property type="term" value="F:nucleotide binding"/>
    <property type="evidence" value="ECO:0007669"/>
    <property type="project" value="InterPro"/>
</dbReference>
<sequence>MSMTHDLTQLALSSPARDGDASRSPGLKSFSLGDGIVVFSGGTAANSLVDVFEHVREAKKCTLHYVIPISDNGGSTSEVIRVFGGPGIGDVRSRLVRLIPENGDKETTAIRQFFNHRLAKSYEEARAEWVNIVEGTHPLWNNISSPRRELIRSFLNSFNQEAVKRMRPSSRFDYSSASVGNLFLTGGRLFTGSFEAAIYLFSSICSVPEKVAVLPALNSNFAHHIAAGLANGDVITGQNDISHPSVPTAAVPSSEASLKRQRDTEEHDKVEDANLPGTLPALRKPAISFSKEDEEELPARIERVWYINPYGQEIRIAANPRVIEALEKCDSVVYSIGSLFTSLIPNLVLKGVGDVIASNPAIRNKVLILNGTLDRETGPSTNPFSALDFVAAIARACSYSRGKEPPTEDEYCLYVTHVIYLEGPVSPVVDKKYFEKLGIETNYKTMAPIKVGIVGYGFSTKCFHLPYILPNPDLEVYAFLQRAAPPSEDPTRKLRMGHCTVDFPEIKHYRTADDFFADPEIELVVVCTSTHEEFVERGLKAGKHVVVEKPFVTSSAKADELIQLAKEKNKILTVFHNRRFDSDFRTLEKLIGLKALGDIKDAEIHFDFRSPGWVTSWNTKEYSPGQGMAFGLGTHTLDQALALFGRPASVTGFLRSNRGIVSDVDDTFTIILQYDGDQRDLTVTVKTAIVTHMKNQLKFFIRGTEGTYLKFGYCPQEARAIAAPGQPATDPDFGKEDPSIWGELSTTREIDPNSQKYDEQSKLYIGRYPSLDGWCRGYYENVVDAIWGNGEVKIKPEVARDGLRIIELARESHEQGRTVSWS</sequence>
<dbReference type="InterPro" id="IPR055170">
    <property type="entry name" value="GFO_IDH_MocA-like_dom"/>
</dbReference>
<dbReference type="PANTHER" id="PTHR31240">
    <property type="entry name" value="MATERNAL EFFECT EMBRYO ARREST 18"/>
    <property type="match status" value="1"/>
</dbReference>
<evidence type="ECO:0000256" key="1">
    <source>
        <dbReference type="ARBA" id="ARBA00010928"/>
    </source>
</evidence>
<feature type="domain" description="GFO/IDH/MocA-like oxidoreductase" evidence="4">
    <location>
        <begin position="584"/>
        <end position="708"/>
    </location>
</feature>
<dbReference type="Gene3D" id="3.30.360.10">
    <property type="entry name" value="Dihydrodipicolinate Reductase, domain 2"/>
    <property type="match status" value="1"/>
</dbReference>
<organism evidence="5 6">
    <name type="scientific">Pseudallescheria apiosperma</name>
    <name type="common">Scedosporium apiospermum</name>
    <dbReference type="NCBI Taxonomy" id="563466"/>
    <lineage>
        <taxon>Eukaryota</taxon>
        <taxon>Fungi</taxon>
        <taxon>Dikarya</taxon>
        <taxon>Ascomycota</taxon>
        <taxon>Pezizomycotina</taxon>
        <taxon>Sordariomycetes</taxon>
        <taxon>Hypocreomycetidae</taxon>
        <taxon>Microascales</taxon>
        <taxon>Microascaceae</taxon>
        <taxon>Scedosporium</taxon>
    </lineage>
</organism>
<dbReference type="CDD" id="cd07187">
    <property type="entry name" value="YvcK_like"/>
    <property type="match status" value="1"/>
</dbReference>
<accession>A0A084G4X6</accession>
<feature type="region of interest" description="Disordered" evidence="2">
    <location>
        <begin position="241"/>
        <end position="270"/>
    </location>
</feature>
<evidence type="ECO:0008006" key="7">
    <source>
        <dbReference type="Google" id="ProtNLM"/>
    </source>
</evidence>
<evidence type="ECO:0000259" key="3">
    <source>
        <dbReference type="Pfam" id="PF01408"/>
    </source>
</evidence>
<dbReference type="KEGG" id="sapo:SAPIO_CDS5569"/>
<dbReference type="SUPFAM" id="SSF142338">
    <property type="entry name" value="CofD-like"/>
    <property type="match status" value="1"/>
</dbReference>
<dbReference type="VEuPathDB" id="FungiDB:SAPIO_CDS5569"/>
<dbReference type="InterPro" id="IPR036291">
    <property type="entry name" value="NAD(P)-bd_dom_sf"/>
</dbReference>
<dbReference type="PANTHER" id="PTHR31240:SF0">
    <property type="entry name" value="MATERNAL EFFECT EMBRYO ARREST 18"/>
    <property type="match status" value="1"/>
</dbReference>
<dbReference type="Pfam" id="PF01933">
    <property type="entry name" value="CofD"/>
    <property type="match status" value="1"/>
</dbReference>